<accession>A0A6P1MA71</accession>
<keyword evidence="16" id="KW-1185">Reference proteome</keyword>
<dbReference type="GO" id="GO:0008270">
    <property type="term" value="F:zinc ion binding"/>
    <property type="evidence" value="ECO:0007669"/>
    <property type="project" value="UniProtKB-UniRule"/>
</dbReference>
<dbReference type="Pfam" id="PF17764">
    <property type="entry name" value="PriA_3primeBD"/>
    <property type="match status" value="1"/>
</dbReference>
<evidence type="ECO:0000256" key="10">
    <source>
        <dbReference type="ARBA" id="ARBA00023235"/>
    </source>
</evidence>
<organism evidence="15 16">
    <name type="scientific">Tichowtungia aerotolerans</name>
    <dbReference type="NCBI Taxonomy" id="2697043"/>
    <lineage>
        <taxon>Bacteria</taxon>
        <taxon>Pseudomonadati</taxon>
        <taxon>Kiritimatiellota</taxon>
        <taxon>Tichowtungiia</taxon>
        <taxon>Tichowtungiales</taxon>
        <taxon>Tichowtungiaceae</taxon>
        <taxon>Tichowtungia</taxon>
    </lineage>
</organism>
<protein>
    <recommendedName>
        <fullName evidence="12">Replication restart protein PriA</fullName>
    </recommendedName>
    <alternativeName>
        <fullName evidence="12">ATP-dependent DNA helicase PriA</fullName>
        <ecNumber evidence="12">5.6.2.4</ecNumber>
    </alternativeName>
    <alternativeName>
        <fullName evidence="12">DNA 3'-5' helicase PriA</fullName>
    </alternativeName>
</protein>
<dbReference type="FunFam" id="3.40.50.300:FF:000489">
    <property type="entry name" value="Primosome assembly protein PriA"/>
    <property type="match status" value="1"/>
</dbReference>
<dbReference type="GO" id="GO:0003677">
    <property type="term" value="F:DNA binding"/>
    <property type="evidence" value="ECO:0007669"/>
    <property type="project" value="UniProtKB-UniRule"/>
</dbReference>
<feature type="binding site" evidence="12">
    <location>
        <position position="448"/>
    </location>
    <ligand>
        <name>Zn(2+)</name>
        <dbReference type="ChEBI" id="CHEBI:29105"/>
        <label>1</label>
    </ligand>
</feature>
<keyword evidence="9 12" id="KW-0238">DNA-binding</keyword>
<evidence type="ECO:0000313" key="15">
    <source>
        <dbReference type="EMBL" id="QHI69983.1"/>
    </source>
</evidence>
<dbReference type="CDD" id="cd17929">
    <property type="entry name" value="DEXHc_priA"/>
    <property type="match status" value="1"/>
</dbReference>
<evidence type="ECO:0000256" key="12">
    <source>
        <dbReference type="HAMAP-Rule" id="MF_00983"/>
    </source>
</evidence>
<evidence type="ECO:0000313" key="16">
    <source>
        <dbReference type="Proteomes" id="UP000464954"/>
    </source>
</evidence>
<dbReference type="PANTHER" id="PTHR30580:SF0">
    <property type="entry name" value="PRIMOSOMAL PROTEIN N"/>
    <property type="match status" value="1"/>
</dbReference>
<feature type="binding site" evidence="12">
    <location>
        <position position="451"/>
    </location>
    <ligand>
        <name>Zn(2+)</name>
        <dbReference type="ChEBI" id="CHEBI:29105"/>
        <label>1</label>
    </ligand>
</feature>
<dbReference type="Gene3D" id="3.40.50.300">
    <property type="entry name" value="P-loop containing nucleotide triphosphate hydrolases"/>
    <property type="match status" value="2"/>
</dbReference>
<dbReference type="PROSITE" id="PS51194">
    <property type="entry name" value="HELICASE_CTER"/>
    <property type="match status" value="1"/>
</dbReference>
<feature type="binding site" evidence="12">
    <location>
        <position position="457"/>
    </location>
    <ligand>
        <name>Zn(2+)</name>
        <dbReference type="ChEBI" id="CHEBI:29105"/>
        <label>2</label>
    </ligand>
</feature>
<dbReference type="GO" id="GO:0006302">
    <property type="term" value="P:double-strand break repair"/>
    <property type="evidence" value="ECO:0007669"/>
    <property type="project" value="InterPro"/>
</dbReference>
<evidence type="ECO:0000256" key="11">
    <source>
        <dbReference type="ARBA" id="ARBA00048988"/>
    </source>
</evidence>
<feature type="binding site" evidence="12">
    <location>
        <position position="491"/>
    </location>
    <ligand>
        <name>Zn(2+)</name>
        <dbReference type="ChEBI" id="CHEBI:29105"/>
        <label>1</label>
    </ligand>
</feature>
<dbReference type="GO" id="GO:0016787">
    <property type="term" value="F:hydrolase activity"/>
    <property type="evidence" value="ECO:0007669"/>
    <property type="project" value="UniProtKB-KW"/>
</dbReference>
<dbReference type="HAMAP" id="MF_00983">
    <property type="entry name" value="PriA"/>
    <property type="match status" value="1"/>
</dbReference>
<keyword evidence="1 12" id="KW-0639">Primosome</keyword>
<dbReference type="SMART" id="SM00490">
    <property type="entry name" value="HELICc"/>
    <property type="match status" value="1"/>
</dbReference>
<proteinExistence type="inferred from homology"/>
<keyword evidence="10 12" id="KW-0413">Isomerase</keyword>
<dbReference type="Gene3D" id="3.40.1440.60">
    <property type="entry name" value="PriA, 3(prime) DNA-binding domain"/>
    <property type="match status" value="1"/>
</dbReference>
<comment type="subunit">
    <text evidence="12">Component of the replication restart primosome.</text>
</comment>
<dbReference type="Pfam" id="PF18319">
    <property type="entry name" value="Zn_ribbon_PriA"/>
    <property type="match status" value="1"/>
</dbReference>
<dbReference type="InterPro" id="IPR005259">
    <property type="entry name" value="PriA"/>
</dbReference>
<dbReference type="Proteomes" id="UP000464954">
    <property type="component" value="Chromosome"/>
</dbReference>
<dbReference type="GO" id="GO:0006270">
    <property type="term" value="P:DNA replication initiation"/>
    <property type="evidence" value="ECO:0007669"/>
    <property type="project" value="TreeGrafter"/>
</dbReference>
<evidence type="ECO:0000259" key="13">
    <source>
        <dbReference type="PROSITE" id="PS51192"/>
    </source>
</evidence>
<keyword evidence="6 12" id="KW-0347">Helicase</keyword>
<evidence type="ECO:0000256" key="6">
    <source>
        <dbReference type="ARBA" id="ARBA00022806"/>
    </source>
</evidence>
<comment type="catalytic activity">
    <reaction evidence="11 12">
        <text>ATP + H2O = ADP + phosphate + H(+)</text>
        <dbReference type="Rhea" id="RHEA:13065"/>
        <dbReference type="ChEBI" id="CHEBI:15377"/>
        <dbReference type="ChEBI" id="CHEBI:15378"/>
        <dbReference type="ChEBI" id="CHEBI:30616"/>
        <dbReference type="ChEBI" id="CHEBI:43474"/>
        <dbReference type="ChEBI" id="CHEBI:456216"/>
        <dbReference type="EC" id="5.6.2.4"/>
    </reaction>
</comment>
<evidence type="ECO:0000256" key="4">
    <source>
        <dbReference type="ARBA" id="ARBA00022741"/>
    </source>
</evidence>
<dbReference type="RefSeq" id="WP_160629162.1">
    <property type="nucleotide sequence ID" value="NZ_CP047593.1"/>
</dbReference>
<reference evidence="15 16" key="1">
    <citation type="submission" date="2020-01" db="EMBL/GenBank/DDBJ databases">
        <title>Ponticoccus aerotolerans gen. nov., sp. nov., an anaerobic bacterium and proposal of Ponticoccusceae fam. nov., Ponticoccusles ord. nov. and Ponticoccuse classis nov. in the phylum Kiritimatiellaeota.</title>
        <authorList>
            <person name="Zhou L.Y."/>
            <person name="Du Z.J."/>
        </authorList>
    </citation>
    <scope>NUCLEOTIDE SEQUENCE [LARGE SCALE GENOMIC DNA]</scope>
    <source>
        <strain evidence="15 16">S-5007</strain>
    </source>
</reference>
<evidence type="ECO:0000256" key="7">
    <source>
        <dbReference type="ARBA" id="ARBA00022833"/>
    </source>
</evidence>
<keyword evidence="7 12" id="KW-0862">Zinc</keyword>
<dbReference type="KEGG" id="taer:GT409_11150"/>
<dbReference type="SUPFAM" id="SSF52540">
    <property type="entry name" value="P-loop containing nucleoside triphosphate hydrolases"/>
    <property type="match status" value="2"/>
</dbReference>
<dbReference type="InterPro" id="IPR040498">
    <property type="entry name" value="PriA_CRR"/>
</dbReference>
<name>A0A6P1MA71_9BACT</name>
<dbReference type="InterPro" id="IPR014001">
    <property type="entry name" value="Helicase_ATP-bd"/>
</dbReference>
<dbReference type="SMART" id="SM00487">
    <property type="entry name" value="DEXDc"/>
    <property type="match status" value="1"/>
</dbReference>
<dbReference type="Pfam" id="PF00270">
    <property type="entry name" value="DEAD"/>
    <property type="match status" value="1"/>
</dbReference>
<dbReference type="GO" id="GO:0005524">
    <property type="term" value="F:ATP binding"/>
    <property type="evidence" value="ECO:0007669"/>
    <property type="project" value="UniProtKB-UniRule"/>
</dbReference>
<comment type="similarity">
    <text evidence="12">Belongs to the helicase family. PriA subfamily.</text>
</comment>
<keyword evidence="4 12" id="KW-0547">Nucleotide-binding</keyword>
<dbReference type="InterPro" id="IPR042115">
    <property type="entry name" value="PriA_3primeBD_sf"/>
</dbReference>
<dbReference type="EMBL" id="CP047593">
    <property type="protein sequence ID" value="QHI69983.1"/>
    <property type="molecule type" value="Genomic_DNA"/>
</dbReference>
<dbReference type="GO" id="GO:0006269">
    <property type="term" value="P:DNA replication, synthesis of primer"/>
    <property type="evidence" value="ECO:0007669"/>
    <property type="project" value="UniProtKB-KW"/>
</dbReference>
<dbReference type="CDD" id="cd18804">
    <property type="entry name" value="SF2_C_priA"/>
    <property type="match status" value="1"/>
</dbReference>
<feature type="binding site" evidence="12">
    <location>
        <position position="478"/>
    </location>
    <ligand>
        <name>Zn(2+)</name>
        <dbReference type="ChEBI" id="CHEBI:29105"/>
        <label>2</label>
    </ligand>
</feature>
<keyword evidence="3 12" id="KW-0479">Metal-binding</keyword>
<sequence length="741" mass="82729">MSRIAKVAVDLSLDREFDYQIPDELVSTVEIGSRVSVPFGHRHVNGFVVGLADESDLDELKPISQVLGEKSLITEPVMELARWMSSYYLAPFETCVRSVLPAIVRRKSRGEKKQLTVSLVNSNAKEAGNLICEDLTDKQRAVFQCLEKNGTMLLSELIAAAETTASPVKSLEKKGLVHISSESVYRDPHAGVEILKTAPLELMPEQAVALEKIVTAMDAEKPQTVLLHGVTGSGKTEVYLQAISHALEQGKGAIVLVPEIALTPQTVDRFRARFADKPERVAVLHSSLADGERYDEWHRIRSGEATIVIGARSALFAPVKNPGLIVVDEEHEPTYKQDETPRYSARDAAVMRGHRENCAVVLGSATPALESYCNAKNGKYLYVDMPSRVDDRRMPEIRVVDMRLEGQRDGKRGLFSKELVFEIRARLDRAEQTMIFLNRRGFSASLVCPACGYVSECEHCSVKRTYHKARHRLICHLCGDEQGAPDRCPECGSPEFKYSGAGTEKIEEVMAKLFPKANIARMDSDTMRKKNAHREILSKFRVGKIDILIGTQMIAKGLDFPNVTLVGVVNPDHALHMADFRAGERVFQLLTQVAGRAGRGQVAGEVLVQTYTPHHPAIQFARRMDFEGFCDQELEFRKELFYPPYSHLTCITLRGKHESQVEQTCDLLWQCLEQCVSSDVMLSPPVPAPISRVRGEYRWQILLRAEKTGEMTRPVRRAVAAIKKWPKGVRCTIDIDAASLL</sequence>
<dbReference type="NCBIfam" id="TIGR00595">
    <property type="entry name" value="priA"/>
    <property type="match status" value="1"/>
</dbReference>
<keyword evidence="8 12" id="KW-0067">ATP-binding</keyword>
<dbReference type="GO" id="GO:0043138">
    <property type="term" value="F:3'-5' DNA helicase activity"/>
    <property type="evidence" value="ECO:0007669"/>
    <property type="project" value="UniProtKB-EC"/>
</dbReference>
<dbReference type="GO" id="GO:0006310">
    <property type="term" value="P:DNA recombination"/>
    <property type="evidence" value="ECO:0007669"/>
    <property type="project" value="InterPro"/>
</dbReference>
<feature type="domain" description="Helicase C-terminal" evidence="14">
    <location>
        <begin position="461"/>
        <end position="668"/>
    </location>
</feature>
<dbReference type="NCBIfam" id="NF004066">
    <property type="entry name" value="PRK05580.1-3"/>
    <property type="match status" value="1"/>
</dbReference>
<evidence type="ECO:0000256" key="2">
    <source>
        <dbReference type="ARBA" id="ARBA00022705"/>
    </source>
</evidence>
<feature type="binding site" evidence="12">
    <location>
        <position position="460"/>
    </location>
    <ligand>
        <name>Zn(2+)</name>
        <dbReference type="ChEBI" id="CHEBI:29105"/>
        <label>2</label>
    </ligand>
</feature>
<evidence type="ECO:0000256" key="9">
    <source>
        <dbReference type="ARBA" id="ARBA00023125"/>
    </source>
</evidence>
<evidence type="ECO:0000256" key="8">
    <source>
        <dbReference type="ARBA" id="ARBA00022840"/>
    </source>
</evidence>
<evidence type="ECO:0000256" key="3">
    <source>
        <dbReference type="ARBA" id="ARBA00022723"/>
    </source>
</evidence>
<dbReference type="Pfam" id="PF18074">
    <property type="entry name" value="PriA_C"/>
    <property type="match status" value="1"/>
</dbReference>
<dbReference type="InterPro" id="IPR001650">
    <property type="entry name" value="Helicase_C-like"/>
</dbReference>
<gene>
    <name evidence="12 15" type="primary">priA</name>
    <name evidence="15" type="ORF">GT409_11150</name>
</gene>
<dbReference type="InterPro" id="IPR041236">
    <property type="entry name" value="PriA_C"/>
</dbReference>
<dbReference type="InterPro" id="IPR011545">
    <property type="entry name" value="DEAD/DEAH_box_helicase_dom"/>
</dbReference>
<evidence type="ECO:0000259" key="14">
    <source>
        <dbReference type="PROSITE" id="PS51194"/>
    </source>
</evidence>
<evidence type="ECO:0000256" key="5">
    <source>
        <dbReference type="ARBA" id="ARBA00022801"/>
    </source>
</evidence>
<feature type="binding site" evidence="12">
    <location>
        <position position="488"/>
    </location>
    <ligand>
        <name>Zn(2+)</name>
        <dbReference type="ChEBI" id="CHEBI:29105"/>
        <label>1</label>
    </ligand>
</feature>
<dbReference type="FunFam" id="3.40.1440.60:FF:000001">
    <property type="entry name" value="Primosomal protein N"/>
    <property type="match status" value="1"/>
</dbReference>
<dbReference type="AlphaFoldDB" id="A0A6P1MA71"/>
<dbReference type="GO" id="GO:1990077">
    <property type="term" value="C:primosome complex"/>
    <property type="evidence" value="ECO:0007669"/>
    <property type="project" value="UniProtKB-UniRule"/>
</dbReference>
<feature type="binding site" evidence="12">
    <location>
        <position position="475"/>
    </location>
    <ligand>
        <name>Zn(2+)</name>
        <dbReference type="ChEBI" id="CHEBI:29105"/>
        <label>2</label>
    </ligand>
</feature>
<dbReference type="InterPro" id="IPR027417">
    <property type="entry name" value="P-loop_NTPase"/>
</dbReference>
<dbReference type="PANTHER" id="PTHR30580">
    <property type="entry name" value="PRIMOSOMAL PROTEIN N"/>
    <property type="match status" value="1"/>
</dbReference>
<comment type="catalytic activity">
    <reaction evidence="12">
        <text>Couples ATP hydrolysis with the unwinding of duplex DNA by translocating in the 3'-5' direction.</text>
        <dbReference type="EC" id="5.6.2.4"/>
    </reaction>
</comment>
<dbReference type="PROSITE" id="PS51192">
    <property type="entry name" value="HELICASE_ATP_BIND_1"/>
    <property type="match status" value="1"/>
</dbReference>
<comment type="cofactor">
    <cofactor evidence="12">
        <name>Zn(2+)</name>
        <dbReference type="ChEBI" id="CHEBI:29105"/>
    </cofactor>
    <text evidence="12">Binds 2 zinc ions per subunit.</text>
</comment>
<dbReference type="InterPro" id="IPR041222">
    <property type="entry name" value="PriA_3primeBD"/>
</dbReference>
<dbReference type="EC" id="5.6.2.4" evidence="12"/>
<dbReference type="Pfam" id="PF00271">
    <property type="entry name" value="Helicase_C"/>
    <property type="match status" value="1"/>
</dbReference>
<keyword evidence="5 12" id="KW-0378">Hydrolase</keyword>
<feature type="domain" description="Helicase ATP-binding" evidence="13">
    <location>
        <begin position="216"/>
        <end position="385"/>
    </location>
</feature>
<keyword evidence="2 12" id="KW-0235">DNA replication</keyword>
<comment type="function">
    <text evidence="12">Initiates the restart of stalled replication forks, which reloads the replicative helicase on sites other than the origin of replication. Recognizes and binds to abandoned replication forks and remodels them to uncover a helicase loading site. Promotes assembly of the primosome at these replication forks.</text>
</comment>
<evidence type="ECO:0000256" key="1">
    <source>
        <dbReference type="ARBA" id="ARBA00022515"/>
    </source>
</evidence>